<protein>
    <submittedName>
        <fullName evidence="2">Alpha/beta hydrolase family protein</fullName>
    </submittedName>
</protein>
<evidence type="ECO:0000313" key="3">
    <source>
        <dbReference type="Proteomes" id="UP000198859"/>
    </source>
</evidence>
<dbReference type="STRING" id="642780.SAMN04488570_2845"/>
<organism evidence="2 3">
    <name type="scientific">Nocardioides scoriae</name>
    <dbReference type="NCBI Taxonomy" id="642780"/>
    <lineage>
        <taxon>Bacteria</taxon>
        <taxon>Bacillati</taxon>
        <taxon>Actinomycetota</taxon>
        <taxon>Actinomycetes</taxon>
        <taxon>Propionibacteriales</taxon>
        <taxon>Nocardioidaceae</taxon>
        <taxon>Nocardioides</taxon>
    </lineage>
</organism>
<keyword evidence="3" id="KW-1185">Reference proteome</keyword>
<gene>
    <name evidence="2" type="ORF">SAMN04488570_2845</name>
</gene>
<keyword evidence="2" id="KW-0378">Hydrolase</keyword>
<dbReference type="Pfam" id="PF12697">
    <property type="entry name" value="Abhydrolase_6"/>
    <property type="match status" value="1"/>
</dbReference>
<name>A0A1H1VI69_9ACTN</name>
<dbReference type="InterPro" id="IPR029058">
    <property type="entry name" value="AB_hydrolase_fold"/>
</dbReference>
<reference evidence="3" key="1">
    <citation type="submission" date="2016-10" db="EMBL/GenBank/DDBJ databases">
        <authorList>
            <person name="Varghese N."/>
            <person name="Submissions S."/>
        </authorList>
    </citation>
    <scope>NUCLEOTIDE SEQUENCE [LARGE SCALE GENOMIC DNA]</scope>
    <source>
        <strain evidence="3">DSM 22127</strain>
    </source>
</reference>
<dbReference type="OrthoDB" id="8871309at2"/>
<accession>A0A1H1VI69</accession>
<dbReference type="SUPFAM" id="SSF53474">
    <property type="entry name" value="alpha/beta-Hydrolases"/>
    <property type="match status" value="1"/>
</dbReference>
<evidence type="ECO:0000259" key="1">
    <source>
        <dbReference type="Pfam" id="PF12697"/>
    </source>
</evidence>
<evidence type="ECO:0000313" key="2">
    <source>
        <dbReference type="EMBL" id="SDS84597.1"/>
    </source>
</evidence>
<dbReference type="InterPro" id="IPR000073">
    <property type="entry name" value="AB_hydrolase_1"/>
</dbReference>
<dbReference type="EMBL" id="LT629757">
    <property type="protein sequence ID" value="SDS84597.1"/>
    <property type="molecule type" value="Genomic_DNA"/>
</dbReference>
<dbReference type="Proteomes" id="UP000198859">
    <property type="component" value="Chromosome I"/>
</dbReference>
<sequence>MPITHPMDLPSIRFGRVRVPRPLADADLPDADAASIPNLCLASREFLTGLELVRTITSRSELEVMPDGDGHPVVVLPGFLAGPLSTVVLRSFLRSHGYRTYDWGHGRNLGVREEMRLSLERRLEAICDQHGRRTSLVGWSAGGIFARELARGRPDLVRSVITMGTPIRGNMRATAAWPSYSLLNRGRHTPDMSPESVRLRSSPLVVPTTCIYSKWDGIVAWQLCTSTPAPRTENIQVHCRHLGFGHDVETLRVIADRLAQPEGQWEPYPTSLTPRQADRPVA</sequence>
<proteinExistence type="predicted"/>
<dbReference type="Gene3D" id="3.40.50.1820">
    <property type="entry name" value="alpha/beta hydrolase"/>
    <property type="match status" value="1"/>
</dbReference>
<dbReference type="AlphaFoldDB" id="A0A1H1VI69"/>
<feature type="domain" description="AB hydrolase-1" evidence="1">
    <location>
        <begin position="73"/>
        <end position="194"/>
    </location>
</feature>
<dbReference type="RefSeq" id="WP_091730895.1">
    <property type="nucleotide sequence ID" value="NZ_LT629757.1"/>
</dbReference>
<dbReference type="GO" id="GO:0016787">
    <property type="term" value="F:hydrolase activity"/>
    <property type="evidence" value="ECO:0007669"/>
    <property type="project" value="UniProtKB-KW"/>
</dbReference>